<dbReference type="InterPro" id="IPR015943">
    <property type="entry name" value="WD40/YVTN_repeat-like_dom_sf"/>
</dbReference>
<protein>
    <submittedName>
        <fullName evidence="2">BQ2448_3626 protein</fullName>
    </submittedName>
</protein>
<dbReference type="PANTHER" id="PTHR30344:SF1">
    <property type="entry name" value="6-PHOSPHOGLUCONOLACTONASE"/>
    <property type="match status" value="1"/>
</dbReference>
<dbReference type="EMBL" id="FMSP01000006">
    <property type="protein sequence ID" value="SCV70864.1"/>
    <property type="molecule type" value="Genomic_DNA"/>
</dbReference>
<dbReference type="OrthoDB" id="9972196at2759"/>
<dbReference type="Gene3D" id="2.130.10.10">
    <property type="entry name" value="YVTN repeat-like/Quinoprotein amine dehydrogenase"/>
    <property type="match status" value="1"/>
</dbReference>
<sequence>MKDPYHLFIGGYGGCIYTLVFTPPSEGGKASLTETRRPSGGELGSTVVQSAGVAPTWLTLSSDLAHLCPLCTDPYVRRPCADAPVPTPLCRRPIATIFPPILDLNALHRSSSILDATDEWNEPEGQLTAYKVDSQTLSLERLSTVSTEGMWPCHSSLLEHTHPKKFISTNYKGRSIVVHQVKEDGDFEIEMEAVVHSLEGRGTPGPHSWRQTQQHPHEAHVHPKGKVLVVPDLGTPSSEFGVLMPRTGTDDLRIYLISPAGTLTHHLDVALKPCSGPRHVAFSPPSISHSTLYVSNELSNSVSVFRVTYATEDFSTPSFELLQDSISTLPDAPKGTQSSFERWHASELKVHPSGKWLYIANRAEDHNPLNGTKEGENDSIALFPIDVETGKIDPKRIKWIDSGGRAPRHFAFSSESKRKSKGVERDLWVAVALHDSDEVVLSRVKEEDGMWEEVVRLDGLGRPGIALWV</sequence>
<proteinExistence type="inferred from homology"/>
<evidence type="ECO:0000256" key="1">
    <source>
        <dbReference type="ARBA" id="ARBA00005564"/>
    </source>
</evidence>
<reference evidence="3" key="1">
    <citation type="submission" date="2016-09" db="EMBL/GenBank/DDBJ databases">
        <authorList>
            <person name="Jeantristanb JTB J.-T."/>
            <person name="Ricardo R."/>
        </authorList>
    </citation>
    <scope>NUCLEOTIDE SEQUENCE [LARGE SCALE GENOMIC DNA]</scope>
</reference>
<dbReference type="AlphaFoldDB" id="A0A238FG59"/>
<name>A0A238FG59_9BASI</name>
<evidence type="ECO:0000313" key="3">
    <source>
        <dbReference type="Proteomes" id="UP000198372"/>
    </source>
</evidence>
<comment type="similarity">
    <text evidence="1">Belongs to the cycloisomerase 2 family.</text>
</comment>
<dbReference type="InterPro" id="IPR019405">
    <property type="entry name" value="Lactonase_7-beta_prop"/>
</dbReference>
<accession>A0A238FG59</accession>
<gene>
    <name evidence="2" type="ORF">BQ2448_3626</name>
</gene>
<dbReference type="Pfam" id="PF10282">
    <property type="entry name" value="Lactonase"/>
    <property type="match status" value="1"/>
</dbReference>
<dbReference type="GO" id="GO:0017057">
    <property type="term" value="F:6-phosphogluconolactonase activity"/>
    <property type="evidence" value="ECO:0007669"/>
    <property type="project" value="TreeGrafter"/>
</dbReference>
<dbReference type="PANTHER" id="PTHR30344">
    <property type="entry name" value="6-PHOSPHOGLUCONOLACTONASE-RELATED"/>
    <property type="match status" value="1"/>
</dbReference>
<evidence type="ECO:0000313" key="2">
    <source>
        <dbReference type="EMBL" id="SCV70864.1"/>
    </source>
</evidence>
<dbReference type="Proteomes" id="UP000198372">
    <property type="component" value="Unassembled WGS sequence"/>
</dbReference>
<dbReference type="InterPro" id="IPR050282">
    <property type="entry name" value="Cycloisomerase_2"/>
</dbReference>
<dbReference type="SUPFAM" id="SSF75011">
    <property type="entry name" value="3-carboxy-cis,cis-mucoante lactonizing enzyme"/>
    <property type="match status" value="1"/>
</dbReference>
<keyword evidence="3" id="KW-1185">Reference proteome</keyword>
<organism evidence="2 3">
    <name type="scientific">Microbotryum intermedium</name>
    <dbReference type="NCBI Taxonomy" id="269621"/>
    <lineage>
        <taxon>Eukaryota</taxon>
        <taxon>Fungi</taxon>
        <taxon>Dikarya</taxon>
        <taxon>Basidiomycota</taxon>
        <taxon>Pucciniomycotina</taxon>
        <taxon>Microbotryomycetes</taxon>
        <taxon>Microbotryales</taxon>
        <taxon>Microbotryaceae</taxon>
        <taxon>Microbotryum</taxon>
    </lineage>
</organism>
<dbReference type="STRING" id="269621.A0A238FG59"/>